<evidence type="ECO:0000259" key="1">
    <source>
        <dbReference type="PROSITE" id="PS50878"/>
    </source>
</evidence>
<organism evidence="2 3">
    <name type="scientific">Candidatus Staskawiczbacteria bacterium RIFCSPHIGHO2_02_FULL_34_9</name>
    <dbReference type="NCBI Taxonomy" id="1802206"/>
    <lineage>
        <taxon>Bacteria</taxon>
        <taxon>Candidatus Staskawicziibacteriota</taxon>
    </lineage>
</organism>
<protein>
    <recommendedName>
        <fullName evidence="1">Reverse transcriptase domain-containing protein</fullName>
    </recommendedName>
</protein>
<evidence type="ECO:0000313" key="2">
    <source>
        <dbReference type="EMBL" id="OGZ69813.1"/>
    </source>
</evidence>
<dbReference type="PROSITE" id="PS50878">
    <property type="entry name" value="RT_POL"/>
    <property type="match status" value="1"/>
</dbReference>
<dbReference type="InterPro" id="IPR051083">
    <property type="entry name" value="GrpII_Intron_Splice-Mob/Def"/>
</dbReference>
<accession>A0A1G2I4W4</accession>
<dbReference type="CDD" id="cd01651">
    <property type="entry name" value="RT_G2_intron"/>
    <property type="match status" value="1"/>
</dbReference>
<dbReference type="EMBL" id="MHOS01000001">
    <property type="protein sequence ID" value="OGZ69813.1"/>
    <property type="molecule type" value="Genomic_DNA"/>
</dbReference>
<sequence length="333" mass="39930">MKIRLDHKFKDLIGIDNLLIAWQEFLRGKRNKKDVQQFQFSLMDNMLSLHYDLFNQAYRHGGYKEFNISDPKPRIIHKATVRDRLLHHAVYRILYPFFDDKFISDSFSCRDNKGTHRAIKRFEEFYRKVSKNKTKTCWVLKCDIKNFFHSINQQVLMEILEEYISDRNIINLLQEIITSFYYTKEGFGLPLGNLTSQLFSNVYMNKFDQFVKHKLKIKYYIRYADDFVILSENKNYLKEKIPLIRDFLQKELSLVLHSDKIYIKTLYSGIDFLGWVNFKHHKTIRNTTKKRIFKKIKKNSNSKTLSSYLGILKHGNTKKIKSAILKLYVDFLL</sequence>
<dbReference type="PANTHER" id="PTHR34047">
    <property type="entry name" value="NUCLEAR INTRON MATURASE 1, MITOCHONDRIAL-RELATED"/>
    <property type="match status" value="1"/>
</dbReference>
<dbReference type="InterPro" id="IPR000477">
    <property type="entry name" value="RT_dom"/>
</dbReference>
<name>A0A1G2I4W4_9BACT</name>
<dbReference type="STRING" id="1802206.A3D35_00910"/>
<gene>
    <name evidence="2" type="ORF">A3D35_00910</name>
</gene>
<dbReference type="AlphaFoldDB" id="A0A1G2I4W4"/>
<dbReference type="Proteomes" id="UP000176421">
    <property type="component" value="Unassembled WGS sequence"/>
</dbReference>
<dbReference type="InterPro" id="IPR043128">
    <property type="entry name" value="Rev_trsase/Diguanyl_cyclase"/>
</dbReference>
<proteinExistence type="predicted"/>
<evidence type="ECO:0000313" key="3">
    <source>
        <dbReference type="Proteomes" id="UP000176421"/>
    </source>
</evidence>
<comment type="caution">
    <text evidence="2">The sequence shown here is derived from an EMBL/GenBank/DDBJ whole genome shotgun (WGS) entry which is preliminary data.</text>
</comment>
<dbReference type="PANTHER" id="PTHR34047:SF8">
    <property type="entry name" value="PROTEIN YKFC"/>
    <property type="match status" value="1"/>
</dbReference>
<dbReference type="SUPFAM" id="SSF56672">
    <property type="entry name" value="DNA/RNA polymerases"/>
    <property type="match status" value="1"/>
</dbReference>
<dbReference type="Pfam" id="PF00078">
    <property type="entry name" value="RVT_1"/>
    <property type="match status" value="1"/>
</dbReference>
<dbReference type="InterPro" id="IPR043502">
    <property type="entry name" value="DNA/RNA_pol_sf"/>
</dbReference>
<dbReference type="Gene3D" id="3.30.70.270">
    <property type="match status" value="1"/>
</dbReference>
<reference evidence="2 3" key="1">
    <citation type="journal article" date="2016" name="Nat. Commun.">
        <title>Thousands of microbial genomes shed light on interconnected biogeochemical processes in an aquifer system.</title>
        <authorList>
            <person name="Anantharaman K."/>
            <person name="Brown C.T."/>
            <person name="Hug L.A."/>
            <person name="Sharon I."/>
            <person name="Castelle C.J."/>
            <person name="Probst A.J."/>
            <person name="Thomas B.C."/>
            <person name="Singh A."/>
            <person name="Wilkins M.J."/>
            <person name="Karaoz U."/>
            <person name="Brodie E.L."/>
            <person name="Williams K.H."/>
            <person name="Hubbard S.S."/>
            <person name="Banfield J.F."/>
        </authorList>
    </citation>
    <scope>NUCLEOTIDE SEQUENCE [LARGE SCALE GENOMIC DNA]</scope>
</reference>
<feature type="domain" description="Reverse transcriptase" evidence="1">
    <location>
        <begin position="57"/>
        <end position="277"/>
    </location>
</feature>